<dbReference type="InterPro" id="IPR000801">
    <property type="entry name" value="Esterase-like"/>
</dbReference>
<evidence type="ECO:0000313" key="2">
    <source>
        <dbReference type="EMBL" id="MEE3851339.1"/>
    </source>
</evidence>
<dbReference type="PANTHER" id="PTHR48098:SF1">
    <property type="entry name" value="DIACYLGLYCEROL ACYLTRANSFERASE_MYCOLYLTRANSFERASE AG85A"/>
    <property type="match status" value="1"/>
</dbReference>
<feature type="compositionally biased region" description="Low complexity" evidence="1">
    <location>
        <begin position="344"/>
        <end position="372"/>
    </location>
</feature>
<reference evidence="2 3" key="1">
    <citation type="submission" date="2024-01" db="EMBL/GenBank/DDBJ databases">
        <title>Draft genome sequence of Gordonia sp. LSe1-13.</title>
        <authorList>
            <person name="Suphannarot A."/>
            <person name="Mingma R."/>
        </authorList>
    </citation>
    <scope>NUCLEOTIDE SEQUENCE [LARGE SCALE GENOMIC DNA]</scope>
    <source>
        <strain evidence="2 3">LSe1-13</strain>
    </source>
</reference>
<name>A0ABU7ME14_9ACTN</name>
<dbReference type="SUPFAM" id="SSF53474">
    <property type="entry name" value="alpha/beta-Hydrolases"/>
    <property type="match status" value="1"/>
</dbReference>
<dbReference type="EMBL" id="JAZDUF010000003">
    <property type="protein sequence ID" value="MEE3851339.1"/>
    <property type="molecule type" value="Genomic_DNA"/>
</dbReference>
<feature type="compositionally biased region" description="Low complexity" evidence="1">
    <location>
        <begin position="384"/>
        <end position="411"/>
    </location>
</feature>
<dbReference type="GO" id="GO:0016787">
    <property type="term" value="F:hydrolase activity"/>
    <property type="evidence" value="ECO:0007669"/>
    <property type="project" value="UniProtKB-KW"/>
</dbReference>
<dbReference type="RefSeq" id="WP_330433049.1">
    <property type="nucleotide sequence ID" value="NZ_JAZDUF010000003.1"/>
</dbReference>
<keyword evidence="2" id="KW-0378">Hydrolase</keyword>
<dbReference type="InterPro" id="IPR029058">
    <property type="entry name" value="AB_hydrolase_fold"/>
</dbReference>
<sequence>MLSGTGIAMAVDPTTVRTGCSYTNNSERDRNIQTCRVWSESMQSMVVVKVRPSSQQPGQQEQAVYFLGGVGGGDEAGSIASQYSEQYTLVQVVDGSNAWSSNWQALPVDADGNTLPNRSGGVYDPQWETFIGEELPAYLEQDFSVEQTGNAIVGLSLGGGQAVNLALKYPEVFKVAHSISGYYQTDSVFGYLLIPYILSNRNGIANGLDGMWGNPFAPGNQWAANDVTRHIIEARDNDQIIVISAGTGLLTGRDEFDELIGLGGIGEVVFGSLLETMSFASTLALNGVAIVFDLPVRFNYTHGAHTWQHWNANAEEEADMVQDALEEYERPEPATTSAVVEEVAVTSAPSEPSLTPTVVPSPSVAPSVVPSTGRQIPSTGRDFPSTGSQIPSTGSSIPSTGSSDSSTVRTSAPAESTDESTAAPETSDVPEPESNSSSVGSEGESGSVPEVASPSAD</sequence>
<comment type="caution">
    <text evidence="2">The sequence shown here is derived from an EMBL/GenBank/DDBJ whole genome shotgun (WGS) entry which is preliminary data.</text>
</comment>
<dbReference type="Pfam" id="PF00756">
    <property type="entry name" value="Esterase"/>
    <property type="match status" value="1"/>
</dbReference>
<gene>
    <name evidence="2" type="ORF">VZC37_13420</name>
</gene>
<proteinExistence type="predicted"/>
<dbReference type="PANTHER" id="PTHR48098">
    <property type="entry name" value="ENTEROCHELIN ESTERASE-RELATED"/>
    <property type="match status" value="1"/>
</dbReference>
<feature type="region of interest" description="Disordered" evidence="1">
    <location>
        <begin position="344"/>
        <end position="457"/>
    </location>
</feature>
<protein>
    <submittedName>
        <fullName evidence="2">Alpha/beta hydrolase-fold protein</fullName>
    </submittedName>
</protein>
<dbReference type="InterPro" id="IPR050583">
    <property type="entry name" value="Mycobacterial_A85_antigen"/>
</dbReference>
<keyword evidence="3" id="KW-1185">Reference proteome</keyword>
<evidence type="ECO:0000256" key="1">
    <source>
        <dbReference type="SAM" id="MobiDB-lite"/>
    </source>
</evidence>
<organism evidence="2 3">
    <name type="scientific">Gordonia sesuvii</name>
    <dbReference type="NCBI Taxonomy" id="3116777"/>
    <lineage>
        <taxon>Bacteria</taxon>
        <taxon>Bacillati</taxon>
        <taxon>Actinomycetota</taxon>
        <taxon>Actinomycetes</taxon>
        <taxon>Mycobacteriales</taxon>
        <taxon>Gordoniaceae</taxon>
        <taxon>Gordonia</taxon>
    </lineage>
</organism>
<dbReference type="Gene3D" id="3.40.50.1820">
    <property type="entry name" value="alpha/beta hydrolase"/>
    <property type="match status" value="1"/>
</dbReference>
<evidence type="ECO:0000313" key="3">
    <source>
        <dbReference type="Proteomes" id="UP001347146"/>
    </source>
</evidence>
<feature type="compositionally biased region" description="Low complexity" evidence="1">
    <location>
        <begin position="432"/>
        <end position="451"/>
    </location>
</feature>
<accession>A0ABU7ME14</accession>
<dbReference type="Proteomes" id="UP001347146">
    <property type="component" value="Unassembled WGS sequence"/>
</dbReference>